<gene>
    <name evidence="1" type="ORF">F9C07_10912</name>
</gene>
<name>A0A7U2QXT9_ASPFN</name>
<accession>A0A7U2QXT9</accession>
<evidence type="ECO:0000313" key="2">
    <source>
        <dbReference type="Proteomes" id="UP000596276"/>
    </source>
</evidence>
<reference evidence="2" key="1">
    <citation type="journal article" date="2021" name="G3 (Bethesda)">
        <title>Chromosome assembled and annotated genome sequence of Aspergillus flavus NRRL 3357.</title>
        <authorList>
            <person name="Skerker J.M."/>
            <person name="Pianalto K.M."/>
            <person name="Mondo S.J."/>
            <person name="Yang K."/>
            <person name="Arkin A.P."/>
            <person name="Keller N.P."/>
            <person name="Grigoriev I.V."/>
            <person name="Louise Glass N.L."/>
        </authorList>
    </citation>
    <scope>NUCLEOTIDE SEQUENCE [LARGE SCALE GENOMIC DNA]</scope>
    <source>
        <strain evidence="2">ATCC 200026 / FGSC A1120 / IAM 13836 / NRRL 3357 / JCM 12722 / SRRC 167</strain>
    </source>
</reference>
<dbReference type="AlphaFoldDB" id="A0A7U2QXT9"/>
<dbReference type="Proteomes" id="UP000596276">
    <property type="component" value="Chromosome 1"/>
</dbReference>
<keyword evidence="2" id="KW-1185">Reference proteome</keyword>
<dbReference type="EMBL" id="CP044619">
    <property type="protein sequence ID" value="QRD88813.1"/>
    <property type="molecule type" value="Genomic_DNA"/>
</dbReference>
<organism evidence="1 2">
    <name type="scientific">Aspergillus flavus (strain ATCC 200026 / FGSC A1120 / IAM 13836 / NRRL 3357 / JCM 12722 / SRRC 167)</name>
    <dbReference type="NCBI Taxonomy" id="332952"/>
    <lineage>
        <taxon>Eukaryota</taxon>
        <taxon>Fungi</taxon>
        <taxon>Dikarya</taxon>
        <taxon>Ascomycota</taxon>
        <taxon>Pezizomycotina</taxon>
        <taxon>Eurotiomycetes</taxon>
        <taxon>Eurotiomycetidae</taxon>
        <taxon>Eurotiales</taxon>
        <taxon>Aspergillaceae</taxon>
        <taxon>Aspergillus</taxon>
        <taxon>Aspergillus subgen. Circumdati</taxon>
    </lineage>
</organism>
<protein>
    <submittedName>
        <fullName evidence="1">Uncharacterized protein</fullName>
    </submittedName>
</protein>
<proteinExistence type="predicted"/>
<dbReference type="VEuPathDB" id="FungiDB:F9C07_10912"/>
<evidence type="ECO:0000313" key="1">
    <source>
        <dbReference type="EMBL" id="QRD88813.1"/>
    </source>
</evidence>
<sequence length="81" mass="8976">MPRFNNNIILQSLVAAERHQRLTSPPRGRLNVHPCSCTFQLRQSSGKKQGARVSALNAVYDVAQVWNLTLAVHQDIALGVL</sequence>